<dbReference type="AlphaFoldDB" id="A0A0F9K161"/>
<comment type="caution">
    <text evidence="1">The sequence shown here is derived from an EMBL/GenBank/DDBJ whole genome shotgun (WGS) entry which is preliminary data.</text>
</comment>
<name>A0A0F9K161_9ZZZZ</name>
<proteinExistence type="predicted"/>
<dbReference type="EMBL" id="LAZR01008924">
    <property type="protein sequence ID" value="KKM75728.1"/>
    <property type="molecule type" value="Genomic_DNA"/>
</dbReference>
<protein>
    <submittedName>
        <fullName evidence="1">Uncharacterized protein</fullName>
    </submittedName>
</protein>
<feature type="non-terminal residue" evidence="1">
    <location>
        <position position="1"/>
    </location>
</feature>
<accession>A0A0F9K161</accession>
<sequence>ALAGSAGSRGDGDVGVITIPASDQQDNMIYETPAGSSGGIPVILSAGSKVVVQVTAEGVSALNCIAGMTLEEYPEQPGNLTYMVATSN</sequence>
<reference evidence="1" key="1">
    <citation type="journal article" date="2015" name="Nature">
        <title>Complex archaea that bridge the gap between prokaryotes and eukaryotes.</title>
        <authorList>
            <person name="Spang A."/>
            <person name="Saw J.H."/>
            <person name="Jorgensen S.L."/>
            <person name="Zaremba-Niedzwiedzka K."/>
            <person name="Martijn J."/>
            <person name="Lind A.E."/>
            <person name="van Eijk R."/>
            <person name="Schleper C."/>
            <person name="Guy L."/>
            <person name="Ettema T.J."/>
        </authorList>
    </citation>
    <scope>NUCLEOTIDE SEQUENCE</scope>
</reference>
<gene>
    <name evidence="1" type="ORF">LCGC14_1387230</name>
</gene>
<organism evidence="1">
    <name type="scientific">marine sediment metagenome</name>
    <dbReference type="NCBI Taxonomy" id="412755"/>
    <lineage>
        <taxon>unclassified sequences</taxon>
        <taxon>metagenomes</taxon>
        <taxon>ecological metagenomes</taxon>
    </lineage>
</organism>
<evidence type="ECO:0000313" key="1">
    <source>
        <dbReference type="EMBL" id="KKM75728.1"/>
    </source>
</evidence>